<feature type="signal peptide" evidence="5">
    <location>
        <begin position="1"/>
        <end position="17"/>
    </location>
</feature>
<feature type="chain" id="PRO_5038955692" description="C1q domain-containing protein" evidence="5">
    <location>
        <begin position="18"/>
        <end position="254"/>
    </location>
</feature>
<comment type="caution">
    <text evidence="7">The sequence shown here is derived from an EMBL/GenBank/DDBJ whole genome shotgun (WGS) entry which is preliminary data.</text>
</comment>
<dbReference type="SMART" id="SM00110">
    <property type="entry name" value="C1Q"/>
    <property type="match status" value="1"/>
</dbReference>
<dbReference type="EMBL" id="JAFDVH010000024">
    <property type="protein sequence ID" value="KAG7455009.1"/>
    <property type="molecule type" value="Genomic_DNA"/>
</dbReference>
<keyword evidence="3 5" id="KW-0732">Signal</keyword>
<dbReference type="PRINTS" id="PR00007">
    <property type="entry name" value="COMPLEMNTC1Q"/>
</dbReference>
<evidence type="ECO:0000313" key="7">
    <source>
        <dbReference type="EMBL" id="KAG7455009.1"/>
    </source>
</evidence>
<dbReference type="PANTHER" id="PTHR22923:SF102">
    <property type="entry name" value="CEREBELLIN 13-RELATED"/>
    <property type="match status" value="1"/>
</dbReference>
<organism evidence="7 8">
    <name type="scientific">Megalops atlanticus</name>
    <name type="common">Tarpon</name>
    <name type="synonym">Clupea gigantea</name>
    <dbReference type="NCBI Taxonomy" id="7932"/>
    <lineage>
        <taxon>Eukaryota</taxon>
        <taxon>Metazoa</taxon>
        <taxon>Chordata</taxon>
        <taxon>Craniata</taxon>
        <taxon>Vertebrata</taxon>
        <taxon>Euteleostomi</taxon>
        <taxon>Actinopterygii</taxon>
        <taxon>Neopterygii</taxon>
        <taxon>Teleostei</taxon>
        <taxon>Elopiformes</taxon>
        <taxon>Megalopidae</taxon>
        <taxon>Megalops</taxon>
    </lineage>
</organism>
<keyword evidence="8" id="KW-1185">Reference proteome</keyword>
<dbReference type="Proteomes" id="UP001046870">
    <property type="component" value="Chromosome 24"/>
</dbReference>
<keyword evidence="2" id="KW-0964">Secreted</keyword>
<evidence type="ECO:0000259" key="6">
    <source>
        <dbReference type="PROSITE" id="PS50871"/>
    </source>
</evidence>
<gene>
    <name evidence="7" type="ORF">MATL_G00251880</name>
</gene>
<dbReference type="InterPro" id="IPR008983">
    <property type="entry name" value="Tumour_necrosis_fac-like_dom"/>
</dbReference>
<reference evidence="7" key="1">
    <citation type="submission" date="2021-01" db="EMBL/GenBank/DDBJ databases">
        <authorList>
            <person name="Zahm M."/>
            <person name="Roques C."/>
            <person name="Cabau C."/>
            <person name="Klopp C."/>
            <person name="Donnadieu C."/>
            <person name="Jouanno E."/>
            <person name="Lampietro C."/>
            <person name="Louis A."/>
            <person name="Herpin A."/>
            <person name="Echchiki A."/>
            <person name="Berthelot C."/>
            <person name="Parey E."/>
            <person name="Roest-Crollius H."/>
            <person name="Braasch I."/>
            <person name="Postlethwait J."/>
            <person name="Bobe J."/>
            <person name="Montfort J."/>
            <person name="Bouchez O."/>
            <person name="Begum T."/>
            <person name="Mejri S."/>
            <person name="Adams A."/>
            <person name="Chen W.-J."/>
            <person name="Guiguen Y."/>
        </authorList>
    </citation>
    <scope>NUCLEOTIDE SEQUENCE</scope>
    <source>
        <strain evidence="7">YG-15Mar2019-1</strain>
        <tissue evidence="7">Brain</tissue>
    </source>
</reference>
<dbReference type="InterPro" id="IPR001073">
    <property type="entry name" value="C1q_dom"/>
</dbReference>
<feature type="domain" description="C1q" evidence="6">
    <location>
        <begin position="117"/>
        <end position="254"/>
    </location>
</feature>
<dbReference type="AlphaFoldDB" id="A0A9D3PAQ7"/>
<dbReference type="InterPro" id="IPR050822">
    <property type="entry name" value="Cerebellin_Synaptic_Org"/>
</dbReference>
<dbReference type="PANTHER" id="PTHR22923">
    <property type="entry name" value="CEREBELLIN-RELATED"/>
    <property type="match status" value="1"/>
</dbReference>
<comment type="subcellular location">
    <subcellularLocation>
        <location evidence="1">Secreted</location>
    </subcellularLocation>
</comment>
<evidence type="ECO:0000256" key="4">
    <source>
        <dbReference type="SAM" id="Coils"/>
    </source>
</evidence>
<dbReference type="PROSITE" id="PS50871">
    <property type="entry name" value="C1Q"/>
    <property type="match status" value="1"/>
</dbReference>
<name>A0A9D3PAQ7_MEGAT</name>
<evidence type="ECO:0000256" key="1">
    <source>
        <dbReference type="ARBA" id="ARBA00004613"/>
    </source>
</evidence>
<protein>
    <recommendedName>
        <fullName evidence="6">C1q domain-containing protein</fullName>
    </recommendedName>
</protein>
<evidence type="ECO:0000313" key="8">
    <source>
        <dbReference type="Proteomes" id="UP001046870"/>
    </source>
</evidence>
<dbReference type="GO" id="GO:0005576">
    <property type="term" value="C:extracellular region"/>
    <property type="evidence" value="ECO:0007669"/>
    <property type="project" value="UniProtKB-SubCell"/>
</dbReference>
<evidence type="ECO:0000256" key="3">
    <source>
        <dbReference type="ARBA" id="ARBA00022729"/>
    </source>
</evidence>
<keyword evidence="4" id="KW-0175">Coiled coil</keyword>
<feature type="coiled-coil region" evidence="4">
    <location>
        <begin position="24"/>
        <end position="97"/>
    </location>
</feature>
<dbReference type="OrthoDB" id="10070467at2759"/>
<dbReference type="Gene3D" id="2.60.120.40">
    <property type="match status" value="1"/>
</dbReference>
<dbReference type="SUPFAM" id="SSF49842">
    <property type="entry name" value="TNF-like"/>
    <property type="match status" value="1"/>
</dbReference>
<accession>A0A9D3PAQ7</accession>
<sequence length="254" mass="28648">MALLQLILLACVSVGMAQDSTSPDTDILAELKELKAKMEKLERENEVDLRALETRLNISEIKLEEEKTVVKNLKSTVEELRRQNEALRIMVVEQTAELGARLTASESQVVEIKRQNADRPKVAFSATLFGAGSQHTGPFNTDTTLIYKKVITDISNNYNPATGIFTAPVRGLYYFRFSGHAWGNHYMAVSIYKNEQRIFSAYDDQPSGNANSSNGVTLLLEKGDRVYMRLWKNRQIFDNDGNHSTFTGFLLFPM</sequence>
<dbReference type="Pfam" id="PF00386">
    <property type="entry name" value="C1q"/>
    <property type="match status" value="1"/>
</dbReference>
<proteinExistence type="predicted"/>
<evidence type="ECO:0000256" key="5">
    <source>
        <dbReference type="SAM" id="SignalP"/>
    </source>
</evidence>
<evidence type="ECO:0000256" key="2">
    <source>
        <dbReference type="ARBA" id="ARBA00022525"/>
    </source>
</evidence>